<name>A0ABQ7GWS0_DUNSA</name>
<sequence length="254" mass="27652">MRASRHAQRAIKAVREAWLEDTIGKYVSIGQQGGGCAALIPNAHINLQSPASTSRQLSTSTATCSYDGFARVLRQPVPKSLVFNRKNLKVWLRSKWDLGIAGQLLQLQLQRGNPSDADAKKRALQLLAQASSLSDLSDFVEHLGPHVAPGLLASAAAQAANLLQASVVASATTTQPALDVKDAWPALGSVLHHLSPHLDKLAASEMSALLYGLSRTHYPLPSQTKTLLHQVEHRSRWREDACCCFARKFVIRSR</sequence>
<reference evidence="1" key="1">
    <citation type="submission" date="2017-08" db="EMBL/GenBank/DDBJ databases">
        <authorList>
            <person name="Polle J.E."/>
            <person name="Barry K."/>
            <person name="Cushman J."/>
            <person name="Schmutz J."/>
            <person name="Tran D."/>
            <person name="Hathwaick L.T."/>
            <person name="Yim W.C."/>
            <person name="Jenkins J."/>
            <person name="Mckie-Krisberg Z.M."/>
            <person name="Prochnik S."/>
            <person name="Lindquist E."/>
            <person name="Dockter R.B."/>
            <person name="Adam C."/>
            <person name="Molina H."/>
            <person name="Bunkerborg J."/>
            <person name="Jin E."/>
            <person name="Buchheim M."/>
            <person name="Magnuson J."/>
        </authorList>
    </citation>
    <scope>NUCLEOTIDE SEQUENCE</scope>
    <source>
        <strain evidence="1">CCAP 19/18</strain>
    </source>
</reference>
<evidence type="ECO:0000313" key="1">
    <source>
        <dbReference type="EMBL" id="KAF5839063.1"/>
    </source>
</evidence>
<accession>A0ABQ7GWS0</accession>
<organism evidence="1 2">
    <name type="scientific">Dunaliella salina</name>
    <name type="common">Green alga</name>
    <name type="synonym">Protococcus salinus</name>
    <dbReference type="NCBI Taxonomy" id="3046"/>
    <lineage>
        <taxon>Eukaryota</taxon>
        <taxon>Viridiplantae</taxon>
        <taxon>Chlorophyta</taxon>
        <taxon>core chlorophytes</taxon>
        <taxon>Chlorophyceae</taxon>
        <taxon>CS clade</taxon>
        <taxon>Chlamydomonadales</taxon>
        <taxon>Dunaliellaceae</taxon>
        <taxon>Dunaliella</taxon>
    </lineage>
</organism>
<protein>
    <submittedName>
        <fullName evidence="1">Uncharacterized protein</fullName>
    </submittedName>
</protein>
<dbReference type="EMBL" id="MU069556">
    <property type="protein sequence ID" value="KAF5839063.1"/>
    <property type="molecule type" value="Genomic_DNA"/>
</dbReference>
<keyword evidence="2" id="KW-1185">Reference proteome</keyword>
<comment type="caution">
    <text evidence="1">The sequence shown here is derived from an EMBL/GenBank/DDBJ whole genome shotgun (WGS) entry which is preliminary data.</text>
</comment>
<evidence type="ECO:0000313" key="2">
    <source>
        <dbReference type="Proteomes" id="UP000815325"/>
    </source>
</evidence>
<proteinExistence type="predicted"/>
<dbReference type="Proteomes" id="UP000815325">
    <property type="component" value="Unassembled WGS sequence"/>
</dbReference>
<gene>
    <name evidence="1" type="ORF">DUNSADRAFT_1680</name>
</gene>